<dbReference type="PANTHER" id="PTHR10359">
    <property type="entry name" value="A/G-SPECIFIC ADENINE GLYCOSYLASE/ENDONUCLEASE III"/>
    <property type="match status" value="1"/>
</dbReference>
<keyword evidence="10 12" id="KW-0456">Lyase</keyword>
<keyword evidence="8 12" id="KW-0238">DNA-binding</keyword>
<feature type="binding site" evidence="12">
    <location>
        <position position="205"/>
    </location>
    <ligand>
        <name>[4Fe-4S] cluster</name>
        <dbReference type="ChEBI" id="CHEBI:49883"/>
    </ligand>
</feature>
<evidence type="ECO:0000259" key="13">
    <source>
        <dbReference type="SMART" id="SM00478"/>
    </source>
</evidence>
<evidence type="ECO:0000256" key="3">
    <source>
        <dbReference type="ARBA" id="ARBA00022723"/>
    </source>
</evidence>
<feature type="binding site" evidence="12">
    <location>
        <position position="196"/>
    </location>
    <ligand>
        <name>[4Fe-4S] cluster</name>
        <dbReference type="ChEBI" id="CHEBI:49883"/>
    </ligand>
</feature>
<dbReference type="OrthoDB" id="9800977at2"/>
<dbReference type="Gene3D" id="1.10.340.30">
    <property type="entry name" value="Hypothetical protein, domain 2"/>
    <property type="match status" value="1"/>
</dbReference>
<evidence type="ECO:0000256" key="7">
    <source>
        <dbReference type="ARBA" id="ARBA00023014"/>
    </source>
</evidence>
<dbReference type="PROSITE" id="PS01155">
    <property type="entry name" value="ENDONUCLEASE_III_2"/>
    <property type="match status" value="1"/>
</dbReference>
<evidence type="ECO:0000256" key="8">
    <source>
        <dbReference type="ARBA" id="ARBA00023125"/>
    </source>
</evidence>
<evidence type="ECO:0000256" key="12">
    <source>
        <dbReference type="HAMAP-Rule" id="MF_00942"/>
    </source>
</evidence>
<evidence type="ECO:0000256" key="5">
    <source>
        <dbReference type="ARBA" id="ARBA00022801"/>
    </source>
</evidence>
<accession>A0A430AJ78</accession>
<keyword evidence="11 12" id="KW-0326">Glycosidase</keyword>
<keyword evidence="14" id="KW-0540">Nuclease</keyword>
<dbReference type="AlphaFoldDB" id="A0A430AJ78"/>
<dbReference type="Pfam" id="PF00633">
    <property type="entry name" value="HHH"/>
    <property type="match status" value="1"/>
</dbReference>
<organism evidence="14 15">
    <name type="scientific">Vagococcus entomophilus</name>
    <dbReference type="NCBI Taxonomy" id="1160095"/>
    <lineage>
        <taxon>Bacteria</taxon>
        <taxon>Bacillati</taxon>
        <taxon>Bacillota</taxon>
        <taxon>Bacilli</taxon>
        <taxon>Lactobacillales</taxon>
        <taxon>Enterococcaceae</taxon>
        <taxon>Vagococcus</taxon>
    </lineage>
</organism>
<dbReference type="Gene3D" id="1.10.1670.10">
    <property type="entry name" value="Helix-hairpin-Helix base-excision DNA repair enzymes (C-terminal)"/>
    <property type="match status" value="1"/>
</dbReference>
<dbReference type="GO" id="GO:0051539">
    <property type="term" value="F:4 iron, 4 sulfur cluster binding"/>
    <property type="evidence" value="ECO:0007669"/>
    <property type="project" value="UniProtKB-UniRule"/>
</dbReference>
<dbReference type="PIRSF" id="PIRSF001435">
    <property type="entry name" value="Nth"/>
    <property type="match status" value="1"/>
</dbReference>
<dbReference type="EC" id="4.2.99.18" evidence="12"/>
<evidence type="ECO:0000256" key="6">
    <source>
        <dbReference type="ARBA" id="ARBA00023004"/>
    </source>
</evidence>
<evidence type="ECO:0000313" key="15">
    <source>
        <dbReference type="Proteomes" id="UP000288669"/>
    </source>
</evidence>
<comment type="similarity">
    <text evidence="1 12">Belongs to the Nth/MutY family.</text>
</comment>
<keyword evidence="2 12" id="KW-0004">4Fe-4S</keyword>
<dbReference type="GO" id="GO:0003677">
    <property type="term" value="F:DNA binding"/>
    <property type="evidence" value="ECO:0007669"/>
    <property type="project" value="UniProtKB-UniRule"/>
</dbReference>
<keyword evidence="14" id="KW-0255">Endonuclease</keyword>
<evidence type="ECO:0000256" key="4">
    <source>
        <dbReference type="ARBA" id="ARBA00022763"/>
    </source>
</evidence>
<name>A0A430AJ78_9ENTE</name>
<dbReference type="SMART" id="SM00478">
    <property type="entry name" value="ENDO3c"/>
    <property type="match status" value="1"/>
</dbReference>
<comment type="cofactor">
    <cofactor evidence="12">
        <name>[4Fe-4S] cluster</name>
        <dbReference type="ChEBI" id="CHEBI:49883"/>
    </cofactor>
    <text evidence="12">Binds 1 [4Fe-4S] cluster.</text>
</comment>
<gene>
    <name evidence="12" type="primary">nth</name>
    <name evidence="14" type="ORF">CBF30_02610</name>
</gene>
<dbReference type="InterPro" id="IPR000445">
    <property type="entry name" value="HhH_motif"/>
</dbReference>
<dbReference type="GO" id="GO:0140078">
    <property type="term" value="F:class I DNA-(apurinic or apyrimidinic site) endonuclease activity"/>
    <property type="evidence" value="ECO:0007669"/>
    <property type="project" value="UniProtKB-EC"/>
</dbReference>
<feature type="binding site" evidence="12">
    <location>
        <position position="189"/>
    </location>
    <ligand>
        <name>[4Fe-4S] cluster</name>
        <dbReference type="ChEBI" id="CHEBI:49883"/>
    </ligand>
</feature>
<evidence type="ECO:0000256" key="2">
    <source>
        <dbReference type="ARBA" id="ARBA00022485"/>
    </source>
</evidence>
<dbReference type="NCBIfam" id="TIGR01083">
    <property type="entry name" value="nth"/>
    <property type="match status" value="1"/>
</dbReference>
<protein>
    <recommendedName>
        <fullName evidence="12">Endonuclease III</fullName>
        <ecNumber evidence="12">4.2.99.18</ecNumber>
    </recommendedName>
    <alternativeName>
        <fullName evidence="12">DNA-(apurinic or apyrimidinic site) lyase</fullName>
    </alternativeName>
</protein>
<dbReference type="InterPro" id="IPR011257">
    <property type="entry name" value="DNA_glycosylase"/>
</dbReference>
<dbReference type="FunFam" id="1.10.1670.10:FF:000001">
    <property type="entry name" value="Endonuclease III"/>
    <property type="match status" value="1"/>
</dbReference>
<evidence type="ECO:0000256" key="10">
    <source>
        <dbReference type="ARBA" id="ARBA00023239"/>
    </source>
</evidence>
<dbReference type="InterPro" id="IPR004036">
    <property type="entry name" value="Endonuclease-III-like_CS2"/>
</dbReference>
<dbReference type="GO" id="GO:0019104">
    <property type="term" value="F:DNA N-glycosylase activity"/>
    <property type="evidence" value="ECO:0007669"/>
    <property type="project" value="UniProtKB-UniRule"/>
</dbReference>
<dbReference type="InterPro" id="IPR003265">
    <property type="entry name" value="HhH-GPD_domain"/>
</dbReference>
<evidence type="ECO:0000256" key="11">
    <source>
        <dbReference type="ARBA" id="ARBA00023295"/>
    </source>
</evidence>
<dbReference type="GO" id="GO:0006285">
    <property type="term" value="P:base-excision repair, AP site formation"/>
    <property type="evidence" value="ECO:0007669"/>
    <property type="project" value="TreeGrafter"/>
</dbReference>
<dbReference type="Pfam" id="PF00730">
    <property type="entry name" value="HhH-GPD"/>
    <property type="match status" value="1"/>
</dbReference>
<dbReference type="HAMAP" id="MF_00942">
    <property type="entry name" value="Nth"/>
    <property type="match status" value="1"/>
</dbReference>
<evidence type="ECO:0000256" key="1">
    <source>
        <dbReference type="ARBA" id="ARBA00008343"/>
    </source>
</evidence>
<proteinExistence type="inferred from homology"/>
<feature type="domain" description="HhH-GPD" evidence="13">
    <location>
        <begin position="39"/>
        <end position="187"/>
    </location>
</feature>
<comment type="caution">
    <text evidence="14">The sequence shown here is derived from an EMBL/GenBank/DDBJ whole genome shotgun (WGS) entry which is preliminary data.</text>
</comment>
<comment type="catalytic activity">
    <reaction evidence="12">
        <text>2'-deoxyribonucleotide-(2'-deoxyribose 5'-phosphate)-2'-deoxyribonucleotide-DNA = a 3'-end 2'-deoxyribonucleotide-(2,3-dehydro-2,3-deoxyribose 5'-phosphate)-DNA + a 5'-end 5'-phospho-2'-deoxyribonucleoside-DNA + H(+)</text>
        <dbReference type="Rhea" id="RHEA:66592"/>
        <dbReference type="Rhea" id="RHEA-COMP:13180"/>
        <dbReference type="Rhea" id="RHEA-COMP:16897"/>
        <dbReference type="Rhea" id="RHEA-COMP:17067"/>
        <dbReference type="ChEBI" id="CHEBI:15378"/>
        <dbReference type="ChEBI" id="CHEBI:136412"/>
        <dbReference type="ChEBI" id="CHEBI:157695"/>
        <dbReference type="ChEBI" id="CHEBI:167181"/>
        <dbReference type="EC" id="4.2.99.18"/>
    </reaction>
</comment>
<keyword evidence="15" id="KW-1185">Reference proteome</keyword>
<keyword evidence="9 12" id="KW-0234">DNA repair</keyword>
<evidence type="ECO:0000256" key="9">
    <source>
        <dbReference type="ARBA" id="ARBA00023204"/>
    </source>
</evidence>
<dbReference type="InterPro" id="IPR005759">
    <property type="entry name" value="Nth"/>
</dbReference>
<keyword evidence="4 12" id="KW-0227">DNA damage</keyword>
<dbReference type="InterPro" id="IPR023170">
    <property type="entry name" value="HhH_base_excis_C"/>
</dbReference>
<reference evidence="14 15" key="1">
    <citation type="submission" date="2017-05" db="EMBL/GenBank/DDBJ databases">
        <title>Vagococcus spp. assemblies.</title>
        <authorList>
            <person name="Gulvik C.A."/>
        </authorList>
    </citation>
    <scope>NUCLEOTIDE SEQUENCE [LARGE SCALE GENOMIC DNA]</scope>
    <source>
        <strain evidence="14 15">DSM 24756</strain>
    </source>
</reference>
<dbReference type="PANTHER" id="PTHR10359:SF18">
    <property type="entry name" value="ENDONUCLEASE III"/>
    <property type="match status" value="1"/>
</dbReference>
<keyword evidence="6 12" id="KW-0408">Iron</keyword>
<dbReference type="GO" id="GO:0046872">
    <property type="term" value="F:metal ion binding"/>
    <property type="evidence" value="ECO:0007669"/>
    <property type="project" value="UniProtKB-KW"/>
</dbReference>
<dbReference type="Proteomes" id="UP000288669">
    <property type="component" value="Unassembled WGS sequence"/>
</dbReference>
<keyword evidence="3 12" id="KW-0479">Metal-binding</keyword>
<comment type="function">
    <text evidence="12">DNA repair enzyme that has both DNA N-glycosylase activity and AP-lyase activity. The DNA N-glycosylase activity releases various damaged pyrimidines from DNA by cleaving the N-glycosidic bond, leaving an AP (apurinic/apyrimidinic) site. The AP-lyase activity cleaves the phosphodiester bond 3' to the AP site by a beta-elimination, leaving a 3'-terminal unsaturated sugar and a product with a terminal 5'-phosphate.</text>
</comment>
<dbReference type="CDD" id="cd00056">
    <property type="entry name" value="ENDO3c"/>
    <property type="match status" value="1"/>
</dbReference>
<evidence type="ECO:0000313" key="14">
    <source>
        <dbReference type="EMBL" id="RSU08155.1"/>
    </source>
</evidence>
<sequence length="215" mass="24182">MLSKEKTLEAVGIMAEMFPTAHCELTYHTPFQLLIAVMLSAQTTDVAVNKVTPKLFADFPNPISLMNAPLDEVMDDIRTIGLYRNKSKNAKACARMIVEEYNGEVPDTMAQLIKLPGVGRKTANVVLGEAFGIPSIAVDTHVERIAKRLRICKQSASVSEVEETLMKKIPKELWIQTHHRMIFFGRYHCLAKSPHCQGCPLFYLCKEGHKRLNIQ</sequence>
<dbReference type="EMBL" id="NGJZ01000001">
    <property type="protein sequence ID" value="RSU08155.1"/>
    <property type="molecule type" value="Genomic_DNA"/>
</dbReference>
<dbReference type="RefSeq" id="WP_126822481.1">
    <property type="nucleotide sequence ID" value="NZ_JBHLWU010000001.1"/>
</dbReference>
<dbReference type="SUPFAM" id="SSF48150">
    <property type="entry name" value="DNA-glycosylase"/>
    <property type="match status" value="1"/>
</dbReference>
<dbReference type="FunFam" id="1.10.340.30:FF:000001">
    <property type="entry name" value="Endonuclease III"/>
    <property type="match status" value="1"/>
</dbReference>
<keyword evidence="7 12" id="KW-0411">Iron-sulfur</keyword>
<feature type="binding site" evidence="12">
    <location>
        <position position="199"/>
    </location>
    <ligand>
        <name>[4Fe-4S] cluster</name>
        <dbReference type="ChEBI" id="CHEBI:49883"/>
    </ligand>
</feature>
<keyword evidence="5 12" id="KW-0378">Hydrolase</keyword>